<name>A0AAN6JPH0_9BASI</name>
<feature type="region of interest" description="Disordered" evidence="1">
    <location>
        <begin position="429"/>
        <end position="453"/>
    </location>
</feature>
<proteinExistence type="predicted"/>
<feature type="region of interest" description="Disordered" evidence="1">
    <location>
        <begin position="500"/>
        <end position="565"/>
    </location>
</feature>
<feature type="region of interest" description="Disordered" evidence="1">
    <location>
        <begin position="1"/>
        <end position="22"/>
    </location>
</feature>
<feature type="region of interest" description="Disordered" evidence="1">
    <location>
        <begin position="638"/>
        <end position="686"/>
    </location>
</feature>
<feature type="compositionally biased region" description="Low complexity" evidence="1">
    <location>
        <begin position="113"/>
        <end position="123"/>
    </location>
</feature>
<sequence>MVSYTSASPSRPLKRQRTSKRSNSAHALRIQCILYSLEQQSVLPVSRLDAEIIRLGPKRSSSGTTTDFQIQTESDALILRSFASKCSERSDAGHAALQTALLMTYLGMKGSSSGAASPSFSPSTHAIAPSPPSGTTYGRRKEVALAIPRLVAVADDNNNSSSSSSSKPPWVLFHRPRGQPLEQVLGELQRTLRVDDWCQVAKALARLQASIWGVGGVTGSGPLEVNLGTKTLISKRDTPVDGREHSASQTLLALSQASTVVCCEQSSHTLGDEDTWASSPSIDPYSSFIYGIPLSDCIPADKSIIDVQLAGPDCAFAKTPTKATATTSEAARAPSQHQSLSTSTGMGQLRILIFEGLLRQRTQCVPLENAASKMARIDRIIKAAEILLEKDDNEGVFDINGSSFLLELPELNAHNIFIAKNLGSSIAHTSCPSSTATASTSSPSPRYNPAAHSSSWDVTGLTELGSAKGIPAPLAVASILTSESIWAKLLWSQSRKTPTSIKIETKAEPRRSSRPRKRRTVLGSWNTPAPKLGFDKQEQGSDNESDFEFEDAKKEAGLTSKRHEASYSRTNILDEDQLARDRMLRAFFSELCNLIPNFEHIYRRASSRKFVELYRLAQASPDEMGTSLERDERVVLEAADETKRQKKDRQTASALPSRSIPQWLHNNHQQESPPFPLRTRSWSFSI</sequence>
<gene>
    <name evidence="2" type="ORF">OC846_005477</name>
</gene>
<evidence type="ECO:0000313" key="3">
    <source>
        <dbReference type="Proteomes" id="UP001176517"/>
    </source>
</evidence>
<protein>
    <submittedName>
        <fullName evidence="2">Uncharacterized protein</fullName>
    </submittedName>
</protein>
<dbReference type="EMBL" id="JAPDMZ010000212">
    <property type="protein sequence ID" value="KAK0545905.1"/>
    <property type="molecule type" value="Genomic_DNA"/>
</dbReference>
<feature type="compositionally biased region" description="Polar residues" evidence="1">
    <location>
        <begin position="651"/>
        <end position="672"/>
    </location>
</feature>
<accession>A0AAN6JPH0</accession>
<keyword evidence="3" id="KW-1185">Reference proteome</keyword>
<feature type="region of interest" description="Disordered" evidence="1">
    <location>
        <begin position="113"/>
        <end position="137"/>
    </location>
</feature>
<evidence type="ECO:0000256" key="1">
    <source>
        <dbReference type="SAM" id="MobiDB-lite"/>
    </source>
</evidence>
<dbReference type="AlphaFoldDB" id="A0AAN6JPH0"/>
<evidence type="ECO:0000313" key="2">
    <source>
        <dbReference type="EMBL" id="KAK0545905.1"/>
    </source>
</evidence>
<comment type="caution">
    <text evidence="2">The sequence shown here is derived from an EMBL/GenBank/DDBJ whole genome shotgun (WGS) entry which is preliminary data.</text>
</comment>
<feature type="compositionally biased region" description="Low complexity" evidence="1">
    <location>
        <begin position="429"/>
        <end position="445"/>
    </location>
</feature>
<feature type="compositionally biased region" description="Basic and acidic residues" evidence="1">
    <location>
        <begin position="550"/>
        <end position="565"/>
    </location>
</feature>
<dbReference type="Proteomes" id="UP001176517">
    <property type="component" value="Unassembled WGS sequence"/>
</dbReference>
<organism evidence="2 3">
    <name type="scientific">Tilletia horrida</name>
    <dbReference type="NCBI Taxonomy" id="155126"/>
    <lineage>
        <taxon>Eukaryota</taxon>
        <taxon>Fungi</taxon>
        <taxon>Dikarya</taxon>
        <taxon>Basidiomycota</taxon>
        <taxon>Ustilaginomycotina</taxon>
        <taxon>Exobasidiomycetes</taxon>
        <taxon>Tilletiales</taxon>
        <taxon>Tilletiaceae</taxon>
        <taxon>Tilletia</taxon>
    </lineage>
</organism>
<reference evidence="2" key="1">
    <citation type="journal article" date="2023" name="PhytoFront">
        <title>Draft Genome Resources of Seven Strains of Tilletia horrida, Causal Agent of Kernel Smut of Rice.</title>
        <authorList>
            <person name="Khanal S."/>
            <person name="Antony Babu S."/>
            <person name="Zhou X.G."/>
        </authorList>
    </citation>
    <scope>NUCLEOTIDE SEQUENCE</scope>
    <source>
        <strain evidence="2">TX6</strain>
    </source>
</reference>